<dbReference type="PANTHER" id="PTHR43434:SF1">
    <property type="entry name" value="PHOSPHOGLYCOLATE PHOSPHATASE"/>
    <property type="match status" value="1"/>
</dbReference>
<evidence type="ECO:0000313" key="2">
    <source>
        <dbReference type="Proteomes" id="UP000320011"/>
    </source>
</evidence>
<dbReference type="CDD" id="cd01427">
    <property type="entry name" value="HAD_like"/>
    <property type="match status" value="1"/>
</dbReference>
<dbReference type="OrthoDB" id="4547358at2"/>
<name>A0A558DMD3_9PSEU</name>
<reference evidence="1 2" key="2">
    <citation type="submission" date="2019-08" db="EMBL/GenBank/DDBJ databases">
        <title>Amycolatopsis acidicola sp. nov., isolated from peat swamp forest soil.</title>
        <authorList>
            <person name="Srisuk N."/>
        </authorList>
    </citation>
    <scope>NUCLEOTIDE SEQUENCE [LARGE SCALE GENOMIC DNA]</scope>
    <source>
        <strain evidence="1 2">TBRC 6029</strain>
    </source>
</reference>
<dbReference type="EMBL" id="VJWX01000006">
    <property type="protein sequence ID" value="TVT62158.1"/>
    <property type="molecule type" value="Genomic_DNA"/>
</dbReference>
<keyword evidence="1" id="KW-0378">Hydrolase</keyword>
<protein>
    <submittedName>
        <fullName evidence="1">HAD family hydrolase</fullName>
    </submittedName>
</protein>
<dbReference type="RefSeq" id="WP_144585065.1">
    <property type="nucleotide sequence ID" value="NZ_VJWX01000006.1"/>
</dbReference>
<dbReference type="InterPro" id="IPR006439">
    <property type="entry name" value="HAD-SF_hydro_IA"/>
</dbReference>
<dbReference type="PANTHER" id="PTHR43434">
    <property type="entry name" value="PHOSPHOGLYCOLATE PHOSPHATASE"/>
    <property type="match status" value="1"/>
</dbReference>
<dbReference type="Gene3D" id="3.40.50.1000">
    <property type="entry name" value="HAD superfamily/HAD-like"/>
    <property type="match status" value="1"/>
</dbReference>
<organism evidence="1 2">
    <name type="scientific">Amycolatopsis rhizosphaerae</name>
    <dbReference type="NCBI Taxonomy" id="2053003"/>
    <lineage>
        <taxon>Bacteria</taxon>
        <taxon>Bacillati</taxon>
        <taxon>Actinomycetota</taxon>
        <taxon>Actinomycetes</taxon>
        <taxon>Pseudonocardiales</taxon>
        <taxon>Pseudonocardiaceae</taxon>
        <taxon>Amycolatopsis</taxon>
    </lineage>
</organism>
<dbReference type="InterPro" id="IPR023214">
    <property type="entry name" value="HAD_sf"/>
</dbReference>
<comment type="caution">
    <text evidence="1">The sequence shown here is derived from an EMBL/GenBank/DDBJ whole genome shotgun (WGS) entry which is preliminary data.</text>
</comment>
<reference evidence="1 2" key="1">
    <citation type="submission" date="2019-07" db="EMBL/GenBank/DDBJ databases">
        <authorList>
            <person name="Duangmal K."/>
            <person name="Teo W.F.A."/>
        </authorList>
    </citation>
    <scope>NUCLEOTIDE SEQUENCE [LARGE SCALE GENOMIC DNA]</scope>
    <source>
        <strain evidence="1 2">TBRC 6029</strain>
    </source>
</reference>
<dbReference type="Proteomes" id="UP000320011">
    <property type="component" value="Unassembled WGS sequence"/>
</dbReference>
<dbReference type="InterPro" id="IPR036412">
    <property type="entry name" value="HAD-like_sf"/>
</dbReference>
<dbReference type="GO" id="GO:0006281">
    <property type="term" value="P:DNA repair"/>
    <property type="evidence" value="ECO:0007669"/>
    <property type="project" value="TreeGrafter"/>
</dbReference>
<dbReference type="NCBIfam" id="TIGR01549">
    <property type="entry name" value="HAD-SF-IA-v1"/>
    <property type="match status" value="1"/>
</dbReference>
<dbReference type="NCBIfam" id="TIGR01509">
    <property type="entry name" value="HAD-SF-IA-v3"/>
    <property type="match status" value="1"/>
</dbReference>
<dbReference type="SUPFAM" id="SSF56784">
    <property type="entry name" value="HAD-like"/>
    <property type="match status" value="1"/>
</dbReference>
<dbReference type="Pfam" id="PF00702">
    <property type="entry name" value="Hydrolase"/>
    <property type="match status" value="1"/>
</dbReference>
<dbReference type="GO" id="GO:0008967">
    <property type="term" value="F:phosphoglycolate phosphatase activity"/>
    <property type="evidence" value="ECO:0007669"/>
    <property type="project" value="TreeGrafter"/>
</dbReference>
<accession>A0A558DMD3</accession>
<proteinExistence type="predicted"/>
<gene>
    <name evidence="1" type="ORF">FNH05_01405</name>
</gene>
<dbReference type="AlphaFoldDB" id="A0A558DMD3"/>
<evidence type="ECO:0000313" key="1">
    <source>
        <dbReference type="EMBL" id="TVT62158.1"/>
    </source>
</evidence>
<dbReference type="GO" id="GO:0005829">
    <property type="term" value="C:cytosol"/>
    <property type="evidence" value="ECO:0007669"/>
    <property type="project" value="TreeGrafter"/>
</dbReference>
<sequence>MTTTAAELLAQARALLLDFDGPICSIFAGIPDHVVADQLRGVLADGGHTNLPEHVATTKDPFDVFRYAATLGEDEARYVEAAFTAHEVEAIPTATPTPGAHELIQAWHESARPLAIVSNNSAAAISAYLDLYGLRPSVDHISARMSPDASLLKPSPHLLRQAVQSIQSEPARTVFVGDSLSDIRASRTAGVLCIGYANKVGKRVRMATQQPDAITDAIADLVDSCS</sequence>
<keyword evidence="2" id="KW-1185">Reference proteome</keyword>
<dbReference type="InterPro" id="IPR050155">
    <property type="entry name" value="HAD-like_hydrolase_sf"/>
</dbReference>